<keyword evidence="6" id="KW-1133">Transmembrane helix</keyword>
<proteinExistence type="predicted"/>
<evidence type="ECO:0000256" key="4">
    <source>
        <dbReference type="ARBA" id="ARBA00022679"/>
    </source>
</evidence>
<evidence type="ECO:0000256" key="7">
    <source>
        <dbReference type="ARBA" id="ARBA00023136"/>
    </source>
</evidence>
<keyword evidence="3" id="KW-0328">Glycosyltransferase</keyword>
<dbReference type="Pfam" id="PF04577">
    <property type="entry name" value="Glyco_transf_61"/>
    <property type="match status" value="2"/>
</dbReference>
<dbReference type="PANTHER" id="PTHR20961:SF38">
    <property type="entry name" value="PROTEIN O-LINKED-MANNOSE BETA-1,4-N-ACETYLGLUCOSAMINYLTRANSFERASE 2"/>
    <property type="match status" value="1"/>
</dbReference>
<comment type="subcellular location">
    <subcellularLocation>
        <location evidence="1">Golgi apparatus membrane</location>
        <topology evidence="1">Single-pass type II membrane protein</topology>
    </subcellularLocation>
</comment>
<evidence type="ECO:0000313" key="11">
    <source>
        <dbReference type="Proteomes" id="UP000092600"/>
    </source>
</evidence>
<dbReference type="Proteomes" id="UP000092600">
    <property type="component" value="Unassembled WGS sequence"/>
</dbReference>
<accession>A0A199V0H1</accession>
<evidence type="ECO:0000256" key="8">
    <source>
        <dbReference type="ARBA" id="ARBA00023180"/>
    </source>
</evidence>
<keyword evidence="4" id="KW-0808">Transferase</keyword>
<dbReference type="InterPro" id="IPR007657">
    <property type="entry name" value="Glycosyltransferase_61"/>
</dbReference>
<dbReference type="PANTHER" id="PTHR20961">
    <property type="entry name" value="GLYCOSYLTRANSFERASE"/>
    <property type="match status" value="1"/>
</dbReference>
<keyword evidence="5" id="KW-0812">Transmembrane</keyword>
<evidence type="ECO:0000256" key="2">
    <source>
        <dbReference type="ARBA" id="ARBA00004881"/>
    </source>
</evidence>
<evidence type="ECO:0000256" key="1">
    <source>
        <dbReference type="ARBA" id="ARBA00004323"/>
    </source>
</evidence>
<comment type="pathway">
    <text evidence="2">Glycan metabolism.</text>
</comment>
<evidence type="ECO:0000256" key="3">
    <source>
        <dbReference type="ARBA" id="ARBA00022676"/>
    </source>
</evidence>
<protein>
    <recommendedName>
        <fullName evidence="9">Glycosyltransferase 61 catalytic domain-containing protein</fullName>
    </recommendedName>
</protein>
<dbReference type="GO" id="GO:0000139">
    <property type="term" value="C:Golgi membrane"/>
    <property type="evidence" value="ECO:0007669"/>
    <property type="project" value="UniProtKB-SubCell"/>
</dbReference>
<dbReference type="EMBL" id="LSRQ01003866">
    <property type="protein sequence ID" value="OAY70544.1"/>
    <property type="molecule type" value="Genomic_DNA"/>
</dbReference>
<evidence type="ECO:0000259" key="9">
    <source>
        <dbReference type="Pfam" id="PF04577"/>
    </source>
</evidence>
<dbReference type="AlphaFoldDB" id="A0A199V0H1"/>
<keyword evidence="8" id="KW-0325">Glycoprotein</keyword>
<gene>
    <name evidence="10" type="ORF">ACMD2_22774</name>
</gene>
<evidence type="ECO:0000256" key="6">
    <source>
        <dbReference type="ARBA" id="ARBA00022989"/>
    </source>
</evidence>
<keyword evidence="7" id="KW-0472">Membrane</keyword>
<comment type="caution">
    <text evidence="10">The sequence shown here is derived from an EMBL/GenBank/DDBJ whole genome shotgun (WGS) entry which is preliminary data.</text>
</comment>
<feature type="domain" description="Glycosyltransferase 61 catalytic" evidence="9">
    <location>
        <begin position="726"/>
        <end position="804"/>
    </location>
</feature>
<organism evidence="10 11">
    <name type="scientific">Ananas comosus</name>
    <name type="common">Pineapple</name>
    <name type="synonym">Ananas ananas</name>
    <dbReference type="NCBI Taxonomy" id="4615"/>
    <lineage>
        <taxon>Eukaryota</taxon>
        <taxon>Viridiplantae</taxon>
        <taxon>Streptophyta</taxon>
        <taxon>Embryophyta</taxon>
        <taxon>Tracheophyta</taxon>
        <taxon>Spermatophyta</taxon>
        <taxon>Magnoliopsida</taxon>
        <taxon>Liliopsida</taxon>
        <taxon>Poales</taxon>
        <taxon>Bromeliaceae</taxon>
        <taxon>Bromelioideae</taxon>
        <taxon>Ananas</taxon>
    </lineage>
</organism>
<reference evidence="10 11" key="1">
    <citation type="journal article" date="2016" name="DNA Res.">
        <title>The draft genome of MD-2 pineapple using hybrid error correction of long reads.</title>
        <authorList>
            <person name="Redwan R.M."/>
            <person name="Saidin A."/>
            <person name="Kumar S.V."/>
        </authorList>
    </citation>
    <scope>NUCLEOTIDE SEQUENCE [LARGE SCALE GENOMIC DNA]</scope>
    <source>
        <strain evidence="11">cv. MD2</strain>
        <tissue evidence="10">Leaf</tissue>
    </source>
</reference>
<dbReference type="InterPro" id="IPR049625">
    <property type="entry name" value="Glyco_transf_61_cat"/>
</dbReference>
<dbReference type="GO" id="GO:0016763">
    <property type="term" value="F:pentosyltransferase activity"/>
    <property type="evidence" value="ECO:0007669"/>
    <property type="project" value="UniProtKB-ARBA"/>
</dbReference>
<name>A0A199V0H1_ANACO</name>
<dbReference type="STRING" id="4615.A0A199V0H1"/>
<evidence type="ECO:0000313" key="10">
    <source>
        <dbReference type="EMBL" id="OAY70544.1"/>
    </source>
</evidence>
<feature type="domain" description="Glycosyltransferase 61 catalytic" evidence="9">
    <location>
        <begin position="249"/>
        <end position="361"/>
    </location>
</feature>
<sequence length="905" mass="101620">MSSPTKQKHLPPPKFYSLKRFLCLLTTFTTLLLLLLQFHSLPSSSWPLSSSSSSSHHHLNAAARAMLRDSVTFLPLKDLRFADTPMSGHTWFMSSMNDTFDDGEAEYLHFPSKASAGRVLCLVARDVSDGAKNSYALAWPEALPRGATLYPGLAFVSDTYYDYANLFHGLVAVAPFAAWHQRRRCVVPARWVLFHRGELRTEMGPWVHTLAETAIGRAAIEGFEGAGGGPACFEEAVVFRHSMGVMSRERAEEVIDVMRCRARAHCNVENTEGAFGNSKRFSIRITLLLRTGARSFKNESAVVAIFKAECRKVDGCSVKVERPDNLTFCDQVKLLSETDILVSSHGAQMTNMIFMNKNSSIMEFFPNGWKELAGEGQYVYQWVANWSAMRHRGSWYDPETTPCMTGNGRETQCSSYKSHQIGHDEAYFTQWAARVLRETKEYKLAAAATAANSEHSLCFLAILITLLFIQFQALWLPSVPTMLFALRLPFFDTRGHDNATMELNRTRSMLRDSVTFLPLKDLRFANHPTSGHTWFMSSMNDTVEPGEAEYLHFPSEASSGRVLCLSAHDDSDGSKNSYALAWLEALPRGATLLPGLTFVSDTYYDYSNLWHGLSAVLPFAAWHQWSKCAVPARWVLFHWGELRRTMGRWVRSVVEAAIGNVVIETFDGSDGASQGPACFEEAVVFRHNKGAMSRERDEEVFDMMRCKARAYCKVGEAAVGDPKAAVRTTLLLRSGARSFKNESAVIAVFERECRKVDGCRITVARPDNLTFCDQVKLLSKTDVLVSPHGAQITNMFFMDKDSSIMEFYPKGWKELAGAGQYVFRWMAEWAGMRHQGSWWEPYSGELCPSQTDKLQCFFSYKDLQIGHDEAYFARWASRVLGEVKERKTAVVAAETRGDSDSCQCG</sequence>
<evidence type="ECO:0000256" key="5">
    <source>
        <dbReference type="ARBA" id="ARBA00022692"/>
    </source>
</evidence>